<sequence>MSLKFSQVEPPVGTRGIPYSGILHTRAESELLPSACPGDRVNPVCSLTRPVRCEWDPAGLLGLLSTFWMPLCPQALLLMPGPAAIAAAYRNIDLVPPSSCCQAPALPWPRLQLSMSQSHTVFGQKPSSLPIMLRPQGPWSHRAFSEETHMVFTSLTLP</sequence>
<dbReference type="Proteomes" id="UP000527355">
    <property type="component" value="Unassembled WGS sequence"/>
</dbReference>
<protein>
    <submittedName>
        <fullName evidence="1">Uncharacterized protein</fullName>
    </submittedName>
</protein>
<keyword evidence="2" id="KW-1185">Reference proteome</keyword>
<evidence type="ECO:0000313" key="2">
    <source>
        <dbReference type="Proteomes" id="UP000527355"/>
    </source>
</evidence>
<accession>A0A7J7UPN8</accession>
<name>A0A7J7UPN8_MYOMY</name>
<dbReference type="AlphaFoldDB" id="A0A7J7UPN8"/>
<organism evidence="1 2">
    <name type="scientific">Myotis myotis</name>
    <name type="common">Greater mouse-eared bat</name>
    <name type="synonym">Vespertilio myotis</name>
    <dbReference type="NCBI Taxonomy" id="51298"/>
    <lineage>
        <taxon>Eukaryota</taxon>
        <taxon>Metazoa</taxon>
        <taxon>Chordata</taxon>
        <taxon>Craniata</taxon>
        <taxon>Vertebrata</taxon>
        <taxon>Euteleostomi</taxon>
        <taxon>Mammalia</taxon>
        <taxon>Eutheria</taxon>
        <taxon>Laurasiatheria</taxon>
        <taxon>Chiroptera</taxon>
        <taxon>Yangochiroptera</taxon>
        <taxon>Vespertilionidae</taxon>
        <taxon>Myotis</taxon>
    </lineage>
</organism>
<evidence type="ECO:0000313" key="1">
    <source>
        <dbReference type="EMBL" id="KAF6314887.1"/>
    </source>
</evidence>
<gene>
    <name evidence="1" type="ORF">mMyoMyo1_008662</name>
</gene>
<dbReference type="EMBL" id="JABWUV010000012">
    <property type="protein sequence ID" value="KAF6314887.1"/>
    <property type="molecule type" value="Genomic_DNA"/>
</dbReference>
<comment type="caution">
    <text evidence="1">The sequence shown here is derived from an EMBL/GenBank/DDBJ whole genome shotgun (WGS) entry which is preliminary data.</text>
</comment>
<proteinExistence type="predicted"/>
<reference evidence="1 2" key="1">
    <citation type="journal article" date="2020" name="Nature">
        <title>Six reference-quality genomes reveal evolution of bat adaptations.</title>
        <authorList>
            <person name="Jebb D."/>
            <person name="Huang Z."/>
            <person name="Pippel M."/>
            <person name="Hughes G.M."/>
            <person name="Lavrichenko K."/>
            <person name="Devanna P."/>
            <person name="Winkler S."/>
            <person name="Jermiin L.S."/>
            <person name="Skirmuntt E.C."/>
            <person name="Katzourakis A."/>
            <person name="Burkitt-Gray L."/>
            <person name="Ray D.A."/>
            <person name="Sullivan K.A.M."/>
            <person name="Roscito J.G."/>
            <person name="Kirilenko B.M."/>
            <person name="Davalos L.M."/>
            <person name="Corthals A.P."/>
            <person name="Power M.L."/>
            <person name="Jones G."/>
            <person name="Ransome R.D."/>
            <person name="Dechmann D.K.N."/>
            <person name="Locatelli A.G."/>
            <person name="Puechmaille S.J."/>
            <person name="Fedrigo O."/>
            <person name="Jarvis E.D."/>
            <person name="Hiller M."/>
            <person name="Vernes S.C."/>
            <person name="Myers E.W."/>
            <person name="Teeling E.C."/>
        </authorList>
    </citation>
    <scope>NUCLEOTIDE SEQUENCE [LARGE SCALE GENOMIC DNA]</scope>
    <source>
        <strain evidence="1">MMyoMyo1</strain>
        <tissue evidence="1">Flight muscle</tissue>
    </source>
</reference>